<dbReference type="GO" id="GO:0004065">
    <property type="term" value="F:arylsulfatase activity"/>
    <property type="evidence" value="ECO:0007669"/>
    <property type="project" value="TreeGrafter"/>
</dbReference>
<proteinExistence type="inferred from homology"/>
<dbReference type="InterPro" id="IPR000917">
    <property type="entry name" value="Sulfatase_N"/>
</dbReference>
<evidence type="ECO:0000313" key="7">
    <source>
        <dbReference type="Proteomes" id="UP000658278"/>
    </source>
</evidence>
<evidence type="ECO:0000256" key="1">
    <source>
        <dbReference type="ARBA" id="ARBA00008779"/>
    </source>
</evidence>
<dbReference type="Gene3D" id="3.40.720.10">
    <property type="entry name" value="Alkaline Phosphatase, subunit A"/>
    <property type="match status" value="1"/>
</dbReference>
<name>A0A934RG98_9BACT</name>
<comment type="caution">
    <text evidence="6">The sequence shown here is derived from an EMBL/GenBank/DDBJ whole genome shotgun (WGS) entry which is preliminary data.</text>
</comment>
<dbReference type="InterPro" id="IPR017850">
    <property type="entry name" value="Alkaline_phosphatase_core_sf"/>
</dbReference>
<dbReference type="PANTHER" id="PTHR42693:SF53">
    <property type="entry name" value="ENDO-4-O-SULFATASE"/>
    <property type="match status" value="1"/>
</dbReference>
<dbReference type="InterPro" id="IPR050738">
    <property type="entry name" value="Sulfatase"/>
</dbReference>
<evidence type="ECO:0000256" key="3">
    <source>
        <dbReference type="SAM" id="MobiDB-lite"/>
    </source>
</evidence>
<organism evidence="6 7">
    <name type="scientific">Haloferula rosea</name>
    <dbReference type="NCBI Taxonomy" id="490093"/>
    <lineage>
        <taxon>Bacteria</taxon>
        <taxon>Pseudomonadati</taxon>
        <taxon>Verrucomicrobiota</taxon>
        <taxon>Verrucomicrobiia</taxon>
        <taxon>Verrucomicrobiales</taxon>
        <taxon>Verrucomicrobiaceae</taxon>
        <taxon>Haloferula</taxon>
    </lineage>
</organism>
<dbReference type="SUPFAM" id="SSF53649">
    <property type="entry name" value="Alkaline phosphatase-like"/>
    <property type="match status" value="1"/>
</dbReference>
<dbReference type="EMBL" id="JAENII010000015">
    <property type="protein sequence ID" value="MBK1828624.1"/>
    <property type="molecule type" value="Genomic_DNA"/>
</dbReference>
<dbReference type="PANTHER" id="PTHR42693">
    <property type="entry name" value="ARYLSULFATASE FAMILY MEMBER"/>
    <property type="match status" value="1"/>
</dbReference>
<feature type="domain" description="Sulfatase N-terminal" evidence="5">
    <location>
        <begin position="41"/>
        <end position="407"/>
    </location>
</feature>
<feature type="signal peptide" evidence="4">
    <location>
        <begin position="1"/>
        <end position="36"/>
    </location>
</feature>
<dbReference type="Pfam" id="PF00884">
    <property type="entry name" value="Sulfatase"/>
    <property type="match status" value="1"/>
</dbReference>
<evidence type="ECO:0000256" key="4">
    <source>
        <dbReference type="SAM" id="SignalP"/>
    </source>
</evidence>
<evidence type="ECO:0000313" key="6">
    <source>
        <dbReference type="EMBL" id="MBK1828624.1"/>
    </source>
</evidence>
<sequence length="534" mass="59014">MNLSVLSNHRSLPPVRRAAWILAACAGLSVSAPLQAAPKAPDIVFILTDDMGYSDPGCFGGELTTPTLDRLAEQGIRLTHCFNGGMCVISRTSFLTGCGWPSGTRKFSKTQLLPERLQKGGYRTGLFGKWHLPGHPMDHGFDRFFGFLGGFSSHYSGGKDYRLDREPFTDFGKDYYSTEAFTDRAVDFIEKSVADGPKDPFFLFLSYQAPHNPLQAREADIQRHRGKYRGGWQAIREARFAGQKKLGIIPPTAKLPTYPENLPDWDSLSDAQVDLEDLRMATYAAMVEGIDAGVAQVVRKLSELGRLENTLLIFASDNGADPFSSADPAMLKRGLLPGDPGSNFQPGFGWAYASVTPWRMYKIAQHAGGVTTGAIIHWPKGIARRGTIAHTGVHFSDLMPTMLESAGLPAGKLDGESFLPILQGKEWQRKEPMCFQYMDNRAIRTAEWTLAEVDGSGWELYRISTDPLETEDVSAAHPEVVDALGKQWETWWKDQSGKDYKPKSTATGPHYTPQGDRGTGKTYVPSAMPKRLKR</sequence>
<gene>
    <name evidence="6" type="ORF">JIN81_16445</name>
</gene>
<keyword evidence="7" id="KW-1185">Reference proteome</keyword>
<keyword evidence="2 6" id="KW-0378">Hydrolase</keyword>
<evidence type="ECO:0000259" key="5">
    <source>
        <dbReference type="Pfam" id="PF00884"/>
    </source>
</evidence>
<dbReference type="Gene3D" id="3.30.1120.10">
    <property type="match status" value="1"/>
</dbReference>
<feature type="region of interest" description="Disordered" evidence="3">
    <location>
        <begin position="496"/>
        <end position="534"/>
    </location>
</feature>
<comment type="similarity">
    <text evidence="1">Belongs to the sulfatase family.</text>
</comment>
<protein>
    <submittedName>
        <fullName evidence="6">Sulfatase-like hydrolase/transferase</fullName>
    </submittedName>
</protein>
<feature type="chain" id="PRO_5038071121" evidence="4">
    <location>
        <begin position="37"/>
        <end position="534"/>
    </location>
</feature>
<accession>A0A934RG98</accession>
<dbReference type="RefSeq" id="WP_200282432.1">
    <property type="nucleotide sequence ID" value="NZ_JAENII010000015.1"/>
</dbReference>
<dbReference type="AlphaFoldDB" id="A0A934RG98"/>
<dbReference type="Proteomes" id="UP000658278">
    <property type="component" value="Unassembled WGS sequence"/>
</dbReference>
<evidence type="ECO:0000256" key="2">
    <source>
        <dbReference type="ARBA" id="ARBA00022801"/>
    </source>
</evidence>
<keyword evidence="4" id="KW-0732">Signal</keyword>
<reference evidence="6" key="1">
    <citation type="submission" date="2021-01" db="EMBL/GenBank/DDBJ databases">
        <title>Modified the classification status of verrucomicrobia.</title>
        <authorList>
            <person name="Feng X."/>
        </authorList>
    </citation>
    <scope>NUCLEOTIDE SEQUENCE</scope>
    <source>
        <strain evidence="6">KCTC 22201</strain>
    </source>
</reference>